<dbReference type="Pfam" id="PF25137">
    <property type="entry name" value="ADH_Fe_C"/>
    <property type="match status" value="1"/>
</dbReference>
<evidence type="ECO:0000259" key="2">
    <source>
        <dbReference type="Pfam" id="PF00465"/>
    </source>
</evidence>
<dbReference type="SUPFAM" id="SSF56796">
    <property type="entry name" value="Dehydroquinate synthase-like"/>
    <property type="match status" value="1"/>
</dbReference>
<name>A0ABX7SAT4_9BACT</name>
<dbReference type="PANTHER" id="PTHR11496:SF104">
    <property type="entry name" value="3-DEOXY-ALPHA-D-MANNO-OCTULOSONATE 8-OXIDASE"/>
    <property type="match status" value="1"/>
</dbReference>
<dbReference type="InterPro" id="IPR039697">
    <property type="entry name" value="Alcohol_dehydrogenase_Fe"/>
</dbReference>
<dbReference type="EMBL" id="CP071446">
    <property type="protein sequence ID" value="QTA38912.1"/>
    <property type="molecule type" value="Genomic_DNA"/>
</dbReference>
<gene>
    <name evidence="4" type="ORF">JYK00_04500</name>
</gene>
<dbReference type="Proteomes" id="UP000671862">
    <property type="component" value="Chromosome"/>
</dbReference>
<dbReference type="PANTHER" id="PTHR11496">
    <property type="entry name" value="ALCOHOL DEHYDROGENASE"/>
    <property type="match status" value="1"/>
</dbReference>
<dbReference type="Gene3D" id="3.40.50.1970">
    <property type="match status" value="1"/>
</dbReference>
<dbReference type="CDD" id="cd08181">
    <property type="entry name" value="PPD-like"/>
    <property type="match status" value="1"/>
</dbReference>
<organism evidence="4 5">
    <name type="scientific">Thermosipho ferrireducens</name>
    <dbReference type="NCBI Taxonomy" id="2571116"/>
    <lineage>
        <taxon>Bacteria</taxon>
        <taxon>Thermotogati</taxon>
        <taxon>Thermotogota</taxon>
        <taxon>Thermotogae</taxon>
        <taxon>Thermotogales</taxon>
        <taxon>Fervidobacteriaceae</taxon>
        <taxon>Thermosipho</taxon>
    </lineage>
</organism>
<accession>A0ABX7SAT4</accession>
<proteinExistence type="predicted"/>
<dbReference type="InterPro" id="IPR018211">
    <property type="entry name" value="ADH_Fe_CS"/>
</dbReference>
<evidence type="ECO:0000313" key="5">
    <source>
        <dbReference type="Proteomes" id="UP000671862"/>
    </source>
</evidence>
<keyword evidence="1" id="KW-0560">Oxidoreductase</keyword>
<dbReference type="PROSITE" id="PS00913">
    <property type="entry name" value="ADH_IRON_1"/>
    <property type="match status" value="1"/>
</dbReference>
<sequence length="356" mass="39447">MPTKFYFENAIEKGKGELVALGTRFLIITGQSSRKNGSLEAVIKVFKDNQKYFEIFDQTEENPSEQMVKKIIETYGKNWDVVVGLGGGSPMDAAKAVAVLCKNEIEIEDLYNPEKYSAALPIVCIPTTSGTGSEVTQYSVLTVNGQKKGFKHETIFPKLSFIDPVYTLTMPEELTLSTGLDALSHAIESAVSKRSNPMSELYSFKAIEIIKDTLPELLKDLSNYELRKKIMFASTLAGISISITGTTIAHALGYSITTEKGIRHGLATAVFLPFELQQANTQTAKKILEMFDGSLLNYFKNIGVKISFPVSDKELETWTERVSKASHVAITPGNYNREKIYEAYLWLIEKSGLYGG</sequence>
<evidence type="ECO:0000259" key="3">
    <source>
        <dbReference type="Pfam" id="PF25137"/>
    </source>
</evidence>
<feature type="domain" description="Fe-containing alcohol dehydrogenase-like C-terminal" evidence="3">
    <location>
        <begin position="175"/>
        <end position="287"/>
    </location>
</feature>
<evidence type="ECO:0000313" key="4">
    <source>
        <dbReference type="EMBL" id="QTA38912.1"/>
    </source>
</evidence>
<evidence type="ECO:0000256" key="1">
    <source>
        <dbReference type="ARBA" id="ARBA00023002"/>
    </source>
</evidence>
<protein>
    <submittedName>
        <fullName evidence="4">Iron-containing alcohol dehydrogenase</fullName>
    </submittedName>
</protein>
<dbReference type="RefSeq" id="WP_207567629.1">
    <property type="nucleotide sequence ID" value="NZ_CP071446.1"/>
</dbReference>
<dbReference type="InterPro" id="IPR001670">
    <property type="entry name" value="ADH_Fe/GldA"/>
</dbReference>
<keyword evidence="5" id="KW-1185">Reference proteome</keyword>
<dbReference type="InterPro" id="IPR056798">
    <property type="entry name" value="ADH_Fe_C"/>
</dbReference>
<dbReference type="Pfam" id="PF00465">
    <property type="entry name" value="Fe-ADH"/>
    <property type="match status" value="1"/>
</dbReference>
<feature type="domain" description="Alcohol dehydrogenase iron-type/glycerol dehydrogenase GldA" evidence="2">
    <location>
        <begin position="2"/>
        <end position="164"/>
    </location>
</feature>
<reference evidence="4 5" key="1">
    <citation type="submission" date="2021-03" db="EMBL/GenBank/DDBJ databases">
        <title>Thermosipho ferrireducens sp.nov., an anaerobic thermophilic iron-reducing bacterium isolated from a deep-sea hydrothermal sulfide deposits.</title>
        <authorList>
            <person name="Zeng X."/>
            <person name="Chen Y."/>
            <person name="Shao Z."/>
        </authorList>
    </citation>
    <scope>NUCLEOTIDE SEQUENCE [LARGE SCALE GENOMIC DNA]</scope>
    <source>
        <strain evidence="4 5">JL129W03</strain>
    </source>
</reference>
<dbReference type="Gene3D" id="1.20.1090.10">
    <property type="entry name" value="Dehydroquinate synthase-like - alpha domain"/>
    <property type="match status" value="1"/>
</dbReference>